<dbReference type="PROSITE" id="PS51375">
    <property type="entry name" value="PPR"/>
    <property type="match status" value="2"/>
</dbReference>
<dbReference type="Pfam" id="PF13812">
    <property type="entry name" value="PPR_3"/>
    <property type="match status" value="1"/>
</dbReference>
<dbReference type="Pfam" id="PF01535">
    <property type="entry name" value="PPR"/>
    <property type="match status" value="2"/>
</dbReference>
<protein>
    <recommendedName>
        <fullName evidence="6">Pentatricopeptide repeat-containing protein</fullName>
    </recommendedName>
</protein>
<proteinExistence type="inferred from homology"/>
<dbReference type="EMBL" id="JBJXBP010000005">
    <property type="protein sequence ID" value="KAL3828589.1"/>
    <property type="molecule type" value="Genomic_DNA"/>
</dbReference>
<name>A0ABD3SVE8_9LAMI</name>
<dbReference type="InterPro" id="IPR051114">
    <property type="entry name" value="Mito_RNA_Proc_CCM1"/>
</dbReference>
<evidence type="ECO:0000313" key="4">
    <source>
        <dbReference type="EMBL" id="KAL3828589.1"/>
    </source>
</evidence>
<keyword evidence="2" id="KW-0677">Repeat</keyword>
<dbReference type="Gene3D" id="1.25.40.10">
    <property type="entry name" value="Tetratricopeptide repeat domain"/>
    <property type="match status" value="3"/>
</dbReference>
<feature type="repeat" description="PPR" evidence="3">
    <location>
        <begin position="206"/>
        <end position="240"/>
    </location>
</feature>
<accession>A0ABD3SVE8</accession>
<dbReference type="InterPro" id="IPR011990">
    <property type="entry name" value="TPR-like_helical_dom_sf"/>
</dbReference>
<dbReference type="PANTHER" id="PTHR47934">
    <property type="entry name" value="PENTATRICOPEPTIDE REPEAT-CONTAINING PROTEIN PET309, MITOCHONDRIAL"/>
    <property type="match status" value="1"/>
</dbReference>
<keyword evidence="5" id="KW-1185">Reference proteome</keyword>
<dbReference type="PANTHER" id="PTHR47934:SF27">
    <property type="entry name" value="PENTATRICOPEPTIDE REPEAT PROTEIN-RELATED"/>
    <property type="match status" value="1"/>
</dbReference>
<feature type="repeat" description="PPR" evidence="3">
    <location>
        <begin position="131"/>
        <end position="165"/>
    </location>
</feature>
<evidence type="ECO:0000313" key="5">
    <source>
        <dbReference type="Proteomes" id="UP001634393"/>
    </source>
</evidence>
<evidence type="ECO:0000256" key="1">
    <source>
        <dbReference type="ARBA" id="ARBA00007626"/>
    </source>
</evidence>
<dbReference type="Proteomes" id="UP001634393">
    <property type="component" value="Unassembled WGS sequence"/>
</dbReference>
<dbReference type="InterPro" id="IPR002885">
    <property type="entry name" value="PPR_rpt"/>
</dbReference>
<organism evidence="4 5">
    <name type="scientific">Penstemon smallii</name>
    <dbReference type="NCBI Taxonomy" id="265156"/>
    <lineage>
        <taxon>Eukaryota</taxon>
        <taxon>Viridiplantae</taxon>
        <taxon>Streptophyta</taxon>
        <taxon>Embryophyta</taxon>
        <taxon>Tracheophyta</taxon>
        <taxon>Spermatophyta</taxon>
        <taxon>Magnoliopsida</taxon>
        <taxon>eudicotyledons</taxon>
        <taxon>Gunneridae</taxon>
        <taxon>Pentapetalae</taxon>
        <taxon>asterids</taxon>
        <taxon>lamiids</taxon>
        <taxon>Lamiales</taxon>
        <taxon>Plantaginaceae</taxon>
        <taxon>Cheloneae</taxon>
        <taxon>Penstemon</taxon>
    </lineage>
</organism>
<evidence type="ECO:0008006" key="6">
    <source>
        <dbReference type="Google" id="ProtNLM"/>
    </source>
</evidence>
<evidence type="ECO:0000256" key="2">
    <source>
        <dbReference type="ARBA" id="ARBA00022737"/>
    </source>
</evidence>
<comment type="caution">
    <text evidence="4">The sequence shown here is derived from an EMBL/GenBank/DDBJ whole genome shotgun (WGS) entry which is preliminary data.</text>
</comment>
<dbReference type="NCBIfam" id="TIGR00756">
    <property type="entry name" value="PPR"/>
    <property type="match status" value="1"/>
</dbReference>
<evidence type="ECO:0000256" key="3">
    <source>
        <dbReference type="PROSITE-ProRule" id="PRU00708"/>
    </source>
</evidence>
<gene>
    <name evidence="4" type="ORF">ACJIZ3_017391</name>
</gene>
<comment type="similarity">
    <text evidence="1">Belongs to the PPR family. P subfamily.</text>
</comment>
<sequence>MHPIFNPNKLWDFNCINKIEDVVCVFREMLMFQPMPSVILFNKLLKRVVRMKENFVALHIFKEMRKVCIPLDEYSLTIAIDCFVFMNRLDLGFAVLGAFYKCGYQPNVTTFSTLAEFFLEKLLKEKHCIPDEVMYITVFDGFCKAGHTSDATRYLRFLEERGKPSIYAYSSIIDSLCKDGEVNACVILVEVDKFLQEMFAQNIIPDLITYITLIHSFCLDGNVEVAMEVLELMKQRRVCPDIITYNSLIDGYCMRGDAQCKKNITISFGFKP</sequence>
<dbReference type="AlphaFoldDB" id="A0ABD3SVE8"/>
<reference evidence="4 5" key="1">
    <citation type="submission" date="2024-12" db="EMBL/GenBank/DDBJ databases">
        <title>The unique morphological basis and parallel evolutionary history of personate flowers in Penstemon.</title>
        <authorList>
            <person name="Depatie T.H."/>
            <person name="Wessinger C.A."/>
        </authorList>
    </citation>
    <scope>NUCLEOTIDE SEQUENCE [LARGE SCALE GENOMIC DNA]</scope>
    <source>
        <strain evidence="4">WTNN_2</strain>
        <tissue evidence="4">Leaf</tissue>
    </source>
</reference>